<evidence type="ECO:0000256" key="1">
    <source>
        <dbReference type="SAM" id="Coils"/>
    </source>
</evidence>
<name>A0AAP4BAG8_9FIRM</name>
<keyword evidence="2" id="KW-1133">Transmembrane helix</keyword>
<evidence type="ECO:0000256" key="2">
    <source>
        <dbReference type="SAM" id="Phobius"/>
    </source>
</evidence>
<feature type="coiled-coil region" evidence="1">
    <location>
        <begin position="89"/>
        <end position="119"/>
    </location>
</feature>
<comment type="caution">
    <text evidence="3">The sequence shown here is derived from an EMBL/GenBank/DDBJ whole genome shotgun (WGS) entry which is preliminary data.</text>
</comment>
<dbReference type="RefSeq" id="WP_283231436.1">
    <property type="nucleotide sequence ID" value="NZ_JASGBQ010000023.1"/>
</dbReference>
<organism evidence="3 4">
    <name type="scientific">Fusibacillus kribbianus</name>
    <dbReference type="NCBI Taxonomy" id="3044208"/>
    <lineage>
        <taxon>Bacteria</taxon>
        <taxon>Bacillati</taxon>
        <taxon>Bacillota</taxon>
        <taxon>Clostridia</taxon>
        <taxon>Lachnospirales</taxon>
        <taxon>Lachnospiraceae</taxon>
        <taxon>Fusibacillus</taxon>
    </lineage>
</organism>
<keyword evidence="1" id="KW-0175">Coiled coil</keyword>
<proteinExistence type="predicted"/>
<sequence>MKCSGCGANFSSRLKACPYCGTVNNEALLREREREERRRLLKRLRVKTLREAEPKIVLQVLNRVILCLVALWVLMIGAVYVVSAVGERREEAKKASVSLEDHRRQLEELKAEEKYDELAEYLGEYHLSMYEEGMEPYWQLYELHRDMRDFWERAEAIEALSQEAAAEDEWRYRSFADSVCEIWKYGSSQYEWDLILPENEELYGQWREQVFLYLRACCGLSEEEIGTWLEEKELSYENAEQFGDFLKRRAADGSETEF</sequence>
<dbReference type="EMBL" id="JASGBQ010000023">
    <property type="protein sequence ID" value="MDI9243001.1"/>
    <property type="molecule type" value="Genomic_DNA"/>
</dbReference>
<keyword evidence="2" id="KW-0812">Transmembrane</keyword>
<gene>
    <name evidence="3" type="ORF">QJ036_11050</name>
</gene>
<evidence type="ECO:0000313" key="3">
    <source>
        <dbReference type="EMBL" id="MDI9243001.1"/>
    </source>
</evidence>
<feature type="transmembrane region" description="Helical" evidence="2">
    <location>
        <begin position="63"/>
        <end position="85"/>
    </location>
</feature>
<keyword evidence="2" id="KW-0472">Membrane</keyword>
<dbReference type="Proteomes" id="UP001300383">
    <property type="component" value="Unassembled WGS sequence"/>
</dbReference>
<keyword evidence="4" id="KW-1185">Reference proteome</keyword>
<protein>
    <recommendedName>
        <fullName evidence="5">Zinc ribbon domain-containing protein</fullName>
    </recommendedName>
</protein>
<evidence type="ECO:0000313" key="4">
    <source>
        <dbReference type="Proteomes" id="UP001300383"/>
    </source>
</evidence>
<accession>A0AAP4BAG8</accession>
<evidence type="ECO:0008006" key="5">
    <source>
        <dbReference type="Google" id="ProtNLM"/>
    </source>
</evidence>
<reference evidence="3 4" key="1">
    <citation type="submission" date="2023-05" db="EMBL/GenBank/DDBJ databases">
        <title>[ruminococcus] sp. nov., isolated from a pig farm feces dump.</title>
        <authorList>
            <person name="Chang Y.-H."/>
        </authorList>
    </citation>
    <scope>NUCLEOTIDE SEQUENCE [LARGE SCALE GENOMIC DNA]</scope>
    <source>
        <strain evidence="3 4">YH-rum2234</strain>
    </source>
</reference>
<dbReference type="AlphaFoldDB" id="A0AAP4BAG8"/>